<sequence precursor="true">MPRKPHSDLNLADTMTVFTILGCPAAAGLAAASEKAGWSTMLFVVLGTAIGFAAGYVVQRLSYLLLATSASQSRTSLGWLFLFAYIILPMIVAFGALLTTAGITVWLARQIL</sequence>
<evidence type="ECO:0000313" key="3">
    <source>
        <dbReference type="Proteomes" id="UP000003688"/>
    </source>
</evidence>
<evidence type="ECO:0000256" key="1">
    <source>
        <dbReference type="SAM" id="Phobius"/>
    </source>
</evidence>
<dbReference type="STRING" id="320771.Cflav_PD1106"/>
<feature type="transmembrane region" description="Helical" evidence="1">
    <location>
        <begin position="79"/>
        <end position="108"/>
    </location>
</feature>
<proteinExistence type="predicted"/>
<name>B9XQA7_PEDPL</name>
<dbReference type="AlphaFoldDB" id="B9XQA7"/>
<keyword evidence="1" id="KW-0812">Transmembrane</keyword>
<reference evidence="2 3" key="1">
    <citation type="journal article" date="2011" name="J. Bacteriol.">
        <title>Genome sequence of 'Pedosphaera parvula' Ellin514, an aerobic Verrucomicrobial isolate from pasture soil.</title>
        <authorList>
            <person name="Kant R."/>
            <person name="van Passel M.W."/>
            <person name="Sangwan P."/>
            <person name="Palva A."/>
            <person name="Lucas S."/>
            <person name="Copeland A."/>
            <person name="Lapidus A."/>
            <person name="Glavina Del Rio T."/>
            <person name="Dalin E."/>
            <person name="Tice H."/>
            <person name="Bruce D."/>
            <person name="Goodwin L."/>
            <person name="Pitluck S."/>
            <person name="Chertkov O."/>
            <person name="Larimer F.W."/>
            <person name="Land M.L."/>
            <person name="Hauser L."/>
            <person name="Brettin T.S."/>
            <person name="Detter J.C."/>
            <person name="Han S."/>
            <person name="de Vos W.M."/>
            <person name="Janssen P.H."/>
            <person name="Smidt H."/>
        </authorList>
    </citation>
    <scope>NUCLEOTIDE SEQUENCE [LARGE SCALE GENOMIC DNA]</scope>
    <source>
        <strain evidence="2 3">Ellin514</strain>
    </source>
</reference>
<organism evidence="2 3">
    <name type="scientific">Pedosphaera parvula (strain Ellin514)</name>
    <dbReference type="NCBI Taxonomy" id="320771"/>
    <lineage>
        <taxon>Bacteria</taxon>
        <taxon>Pseudomonadati</taxon>
        <taxon>Verrucomicrobiota</taxon>
        <taxon>Pedosphaerae</taxon>
        <taxon>Pedosphaerales</taxon>
        <taxon>Pedosphaeraceae</taxon>
        <taxon>Pedosphaera</taxon>
    </lineage>
</organism>
<keyword evidence="3" id="KW-1185">Reference proteome</keyword>
<accession>B9XQA7</accession>
<keyword evidence="1" id="KW-1133">Transmembrane helix</keyword>
<protein>
    <submittedName>
        <fullName evidence="2">Uncharacterized protein</fullName>
    </submittedName>
</protein>
<dbReference type="EMBL" id="ABOX02000053">
    <property type="protein sequence ID" value="EEF57931.1"/>
    <property type="molecule type" value="Genomic_DNA"/>
</dbReference>
<comment type="caution">
    <text evidence="2">The sequence shown here is derived from an EMBL/GenBank/DDBJ whole genome shotgun (WGS) entry which is preliminary data.</text>
</comment>
<evidence type="ECO:0000313" key="2">
    <source>
        <dbReference type="EMBL" id="EEF57931.1"/>
    </source>
</evidence>
<feature type="transmembrane region" description="Helical" evidence="1">
    <location>
        <begin position="38"/>
        <end position="58"/>
    </location>
</feature>
<dbReference type="Proteomes" id="UP000003688">
    <property type="component" value="Unassembled WGS sequence"/>
</dbReference>
<feature type="transmembrane region" description="Helical" evidence="1">
    <location>
        <begin position="12"/>
        <end position="32"/>
    </location>
</feature>
<gene>
    <name evidence="2" type="ORF">Cflav_PD1106</name>
</gene>
<keyword evidence="1" id="KW-0472">Membrane</keyword>
<dbReference type="RefSeq" id="WP_007417993.1">
    <property type="nucleotide sequence ID" value="NZ_ABOX02000053.1"/>
</dbReference>